<evidence type="ECO:0000313" key="4">
    <source>
        <dbReference type="Proteomes" id="UP000465112"/>
    </source>
</evidence>
<name>A0A6A5DZG2_PERFL</name>
<feature type="region of interest" description="Disordered" evidence="2">
    <location>
        <begin position="1"/>
        <end position="37"/>
    </location>
</feature>
<comment type="caution">
    <text evidence="3">The sequence shown here is derived from an EMBL/GenBank/DDBJ whole genome shotgun (WGS) entry which is preliminary data.</text>
</comment>
<accession>A0A6A5DZG2</accession>
<keyword evidence="1" id="KW-0175">Coiled coil</keyword>
<proteinExistence type="predicted"/>
<evidence type="ECO:0000256" key="1">
    <source>
        <dbReference type="ARBA" id="ARBA00023054"/>
    </source>
</evidence>
<gene>
    <name evidence="3" type="ORF">PFLUV_G00257790</name>
</gene>
<dbReference type="PANTHER" id="PTHR31882:SF2">
    <property type="entry name" value="TNFAIP3-INTERACTING PROTEIN 3"/>
    <property type="match status" value="1"/>
</dbReference>
<dbReference type="GO" id="GO:0071222">
    <property type="term" value="P:cellular response to lipopolysaccharide"/>
    <property type="evidence" value="ECO:0007669"/>
    <property type="project" value="TreeGrafter"/>
</dbReference>
<organism evidence="3 4">
    <name type="scientific">Perca fluviatilis</name>
    <name type="common">European perch</name>
    <dbReference type="NCBI Taxonomy" id="8168"/>
    <lineage>
        <taxon>Eukaryota</taxon>
        <taxon>Metazoa</taxon>
        <taxon>Chordata</taxon>
        <taxon>Craniata</taxon>
        <taxon>Vertebrata</taxon>
        <taxon>Euteleostomi</taxon>
        <taxon>Actinopterygii</taxon>
        <taxon>Neopterygii</taxon>
        <taxon>Teleostei</taxon>
        <taxon>Neoteleostei</taxon>
        <taxon>Acanthomorphata</taxon>
        <taxon>Eupercaria</taxon>
        <taxon>Perciformes</taxon>
        <taxon>Percoidei</taxon>
        <taxon>Percidae</taxon>
        <taxon>Percinae</taxon>
        <taxon>Perca</taxon>
    </lineage>
</organism>
<dbReference type="PANTHER" id="PTHR31882">
    <property type="entry name" value="TNFAIP3-INTERACTING PROTEIN COILED COIL FAMILY MEMBER"/>
    <property type="match status" value="1"/>
</dbReference>
<evidence type="ECO:0000313" key="3">
    <source>
        <dbReference type="EMBL" id="KAF1373190.1"/>
    </source>
</evidence>
<dbReference type="GO" id="GO:0043122">
    <property type="term" value="P:regulation of canonical NF-kappaB signal transduction"/>
    <property type="evidence" value="ECO:0007669"/>
    <property type="project" value="UniProtKB-ARBA"/>
</dbReference>
<feature type="region of interest" description="Disordered" evidence="2">
    <location>
        <begin position="136"/>
        <end position="162"/>
    </location>
</feature>
<dbReference type="OrthoDB" id="5969558at2759"/>
<dbReference type="GO" id="GO:0005737">
    <property type="term" value="C:cytoplasm"/>
    <property type="evidence" value="ECO:0007669"/>
    <property type="project" value="UniProtKB-ARBA"/>
</dbReference>
<dbReference type="Proteomes" id="UP000465112">
    <property type="component" value="Chromosome 22"/>
</dbReference>
<evidence type="ECO:0008006" key="5">
    <source>
        <dbReference type="Google" id="ProtNLM"/>
    </source>
</evidence>
<feature type="compositionally biased region" description="Basic and acidic residues" evidence="2">
    <location>
        <begin position="15"/>
        <end position="32"/>
    </location>
</feature>
<dbReference type="Gene3D" id="1.20.5.990">
    <property type="entry name" value="Nemo cc2-lz domain - 1d5 darpin complex"/>
    <property type="match status" value="1"/>
</dbReference>
<reference evidence="3 4" key="1">
    <citation type="submission" date="2019-06" db="EMBL/GenBank/DDBJ databases">
        <title>A chromosome-scale genome assembly of the European perch, Perca fluviatilis.</title>
        <authorList>
            <person name="Roques C."/>
            <person name="Zahm M."/>
            <person name="Cabau C."/>
            <person name="Klopp C."/>
            <person name="Bouchez O."/>
            <person name="Donnadieu C."/>
            <person name="Kuhl H."/>
            <person name="Gislard M."/>
            <person name="Guendouz S."/>
            <person name="Journot L."/>
            <person name="Haffray P."/>
            <person name="Bestin A."/>
            <person name="Morvezen R."/>
            <person name="Feron R."/>
            <person name="Wen M."/>
            <person name="Jouanno E."/>
            <person name="Herpin A."/>
            <person name="Schartl M."/>
            <person name="Postlethwait J."/>
            <person name="Schaerlinger B."/>
            <person name="Chardard D."/>
            <person name="Lecocq T."/>
            <person name="Poncet C."/>
            <person name="Jaffrelo L."/>
            <person name="Lampietro C."/>
            <person name="Guiguen Y."/>
        </authorList>
    </citation>
    <scope>NUCLEOTIDE SEQUENCE [LARGE SCALE GENOMIC DNA]</scope>
    <source>
        <tissue evidence="3">Blood</tissue>
    </source>
</reference>
<dbReference type="EMBL" id="VHII01000022">
    <property type="protein sequence ID" value="KAF1373190.1"/>
    <property type="molecule type" value="Genomic_DNA"/>
</dbReference>
<evidence type="ECO:0000256" key="2">
    <source>
        <dbReference type="SAM" id="MobiDB-lite"/>
    </source>
</evidence>
<keyword evidence="4" id="KW-1185">Reference proteome</keyword>
<sequence length="296" mass="34830">MSRTQTHNNMSLHENTMDRLPWERSESTDNRQSHRLYPSLPNIDRYEVCVADPPTGEKRPTAAVYHSDSLLEVTQSEAASGDVRMKAQILILEEQRQELLCINERWAKEYRTMLQFYKEKVQGLKALLRHDHSEEEMCEGGKKTPCTRKSKDKESTQTVDGLQKAEKEAIELRAQNDTLTRRGQHQHEEIIRLNKALDEALQTQTLDVSSETLQVWKQQAEVYKEDFLKERKDRVKLKEKYLEQEKKFQKVHSELHVLKSQLTQTPRPALQCTCTNRATNWEVRQINQHLIQLQRR</sequence>
<dbReference type="GO" id="GO:0006357">
    <property type="term" value="P:regulation of transcription by RNA polymerase II"/>
    <property type="evidence" value="ECO:0007669"/>
    <property type="project" value="TreeGrafter"/>
</dbReference>
<feature type="compositionally biased region" description="Polar residues" evidence="2">
    <location>
        <begin position="1"/>
        <end position="14"/>
    </location>
</feature>
<protein>
    <recommendedName>
        <fullName evidence="5">NF-kappa-B essential modulator NEMO CC2-LZ domain-containing protein</fullName>
    </recommendedName>
</protein>
<dbReference type="AlphaFoldDB" id="A0A6A5DZG2"/>